<dbReference type="NCBIfam" id="TIGR04283">
    <property type="entry name" value="glyco_like_mftF"/>
    <property type="match status" value="1"/>
</dbReference>
<dbReference type="OrthoDB" id="9810303at2"/>
<accession>H2C032</accession>
<gene>
    <name evidence="7" type="ORF">Gilli_1756</name>
</gene>
<dbReference type="AlphaFoldDB" id="H2C032"/>
<dbReference type="EMBL" id="JH594606">
    <property type="protein sequence ID" value="EHQ02399.1"/>
    <property type="molecule type" value="Genomic_DNA"/>
</dbReference>
<evidence type="ECO:0000256" key="5">
    <source>
        <dbReference type="ARBA" id="ARBA00023136"/>
    </source>
</evidence>
<evidence type="ECO:0000313" key="8">
    <source>
        <dbReference type="Proteomes" id="UP000003844"/>
    </source>
</evidence>
<dbReference type="CDD" id="cd02522">
    <property type="entry name" value="GT_2_like_a"/>
    <property type="match status" value="1"/>
</dbReference>
<dbReference type="GO" id="GO:0016757">
    <property type="term" value="F:glycosyltransferase activity"/>
    <property type="evidence" value="ECO:0007669"/>
    <property type="project" value="UniProtKB-KW"/>
</dbReference>
<proteinExistence type="predicted"/>
<organism evidence="7 8">
    <name type="scientific">Gillisia limnaea (strain DSM 15749 / LMG 21470 / R-8282)</name>
    <dbReference type="NCBI Taxonomy" id="865937"/>
    <lineage>
        <taxon>Bacteria</taxon>
        <taxon>Pseudomonadati</taxon>
        <taxon>Bacteroidota</taxon>
        <taxon>Flavobacteriia</taxon>
        <taxon>Flavobacteriales</taxon>
        <taxon>Flavobacteriaceae</taxon>
        <taxon>Gillisia</taxon>
    </lineage>
</organism>
<name>H2C032_GILLR</name>
<dbReference type="eggNOG" id="COG1215">
    <property type="taxonomic scope" value="Bacteria"/>
</dbReference>
<dbReference type="RefSeq" id="WP_006988709.1">
    <property type="nucleotide sequence ID" value="NZ_JH594606.1"/>
</dbReference>
<dbReference type="PANTHER" id="PTHR43646">
    <property type="entry name" value="GLYCOSYLTRANSFERASE"/>
    <property type="match status" value="1"/>
</dbReference>
<keyword evidence="8" id="KW-1185">Reference proteome</keyword>
<keyword evidence="2" id="KW-1003">Cell membrane</keyword>
<dbReference type="Gene3D" id="3.90.550.10">
    <property type="entry name" value="Spore Coat Polysaccharide Biosynthesis Protein SpsA, Chain A"/>
    <property type="match status" value="1"/>
</dbReference>
<dbReference type="Pfam" id="PF00535">
    <property type="entry name" value="Glycos_transf_2"/>
    <property type="match status" value="1"/>
</dbReference>
<dbReference type="GO" id="GO:0005886">
    <property type="term" value="C:plasma membrane"/>
    <property type="evidence" value="ECO:0007669"/>
    <property type="project" value="UniProtKB-SubCell"/>
</dbReference>
<sequence>MISIIIPVLNEEAQILKLLTLLGEHSSKFIHETIVVDGGSSDRTAQLVEEKSQVILINSEKGRARQMNAGAKIATGKILYFLHADSVPPKDFDLFITEEYRNLNKAGCFCMKFDKDHWLLNLMGWFTKINHKACRGGDQSLFVEKQLFDEIGGFDESFIVYEDNDLIEKLYRKNQFVVIKQWLTTSARRYEEYGVWKVNYLFFRIHLKKWFGAGPEELHSYYQQKINS</sequence>
<evidence type="ECO:0000256" key="4">
    <source>
        <dbReference type="ARBA" id="ARBA00022679"/>
    </source>
</evidence>
<dbReference type="HOGENOM" id="CLU_025996_17_3_10"/>
<reference evidence="8" key="1">
    <citation type="journal article" date="2012" name="Stand. Genomic Sci.">
        <title>Genome sequence of the Antarctic rhodopsins-containing flavobacterium Gillisia limnaea type strain (R-8282(T)).</title>
        <authorList>
            <person name="Riedel T."/>
            <person name="Held B."/>
            <person name="Nolan M."/>
            <person name="Lucas S."/>
            <person name="Lapidus A."/>
            <person name="Tice H."/>
            <person name="Del Rio T.G."/>
            <person name="Cheng J.F."/>
            <person name="Han C."/>
            <person name="Tapia R."/>
            <person name="Goodwin L.A."/>
            <person name="Pitluck S."/>
            <person name="Liolios K."/>
            <person name="Mavromatis K."/>
            <person name="Pagani I."/>
            <person name="Ivanova N."/>
            <person name="Mikhailova N."/>
            <person name="Pati A."/>
            <person name="Chen A."/>
            <person name="Palaniappan K."/>
            <person name="Land M."/>
            <person name="Rohde M."/>
            <person name="Tindall B.J."/>
            <person name="Detter J.C."/>
            <person name="Goker M."/>
            <person name="Bristow J."/>
            <person name="Eisen J.A."/>
            <person name="Markowitz V."/>
            <person name="Hugenholtz P."/>
            <person name="Kyrpides N.C."/>
            <person name="Klenk H.P."/>
            <person name="Woyke T."/>
        </authorList>
    </citation>
    <scope>NUCLEOTIDE SEQUENCE [LARGE SCALE GENOMIC DNA]</scope>
    <source>
        <strain evidence="8">DSM 15749 / LMG 21470 / R-8282</strain>
    </source>
</reference>
<dbReference type="PANTHER" id="PTHR43646:SF2">
    <property type="entry name" value="GLYCOSYLTRANSFERASE 2-LIKE DOMAIN-CONTAINING PROTEIN"/>
    <property type="match status" value="1"/>
</dbReference>
<evidence type="ECO:0000259" key="6">
    <source>
        <dbReference type="Pfam" id="PF00535"/>
    </source>
</evidence>
<dbReference type="SUPFAM" id="SSF53448">
    <property type="entry name" value="Nucleotide-diphospho-sugar transferases"/>
    <property type="match status" value="1"/>
</dbReference>
<feature type="domain" description="Glycosyltransferase 2-like" evidence="6">
    <location>
        <begin position="3"/>
        <end position="102"/>
    </location>
</feature>
<dbReference type="Proteomes" id="UP000003844">
    <property type="component" value="Unassembled WGS sequence"/>
</dbReference>
<evidence type="ECO:0000313" key="7">
    <source>
        <dbReference type="EMBL" id="EHQ02399.1"/>
    </source>
</evidence>
<evidence type="ECO:0000256" key="3">
    <source>
        <dbReference type="ARBA" id="ARBA00022676"/>
    </source>
</evidence>
<dbReference type="InterPro" id="IPR029044">
    <property type="entry name" value="Nucleotide-diphossugar_trans"/>
</dbReference>
<dbReference type="STRING" id="865937.Gilli_1756"/>
<dbReference type="InterPro" id="IPR001173">
    <property type="entry name" value="Glyco_trans_2-like"/>
</dbReference>
<evidence type="ECO:0000256" key="2">
    <source>
        <dbReference type="ARBA" id="ARBA00022475"/>
    </source>
</evidence>
<keyword evidence="4 7" id="KW-0808">Transferase</keyword>
<comment type="subcellular location">
    <subcellularLocation>
        <location evidence="1">Cell membrane</location>
    </subcellularLocation>
</comment>
<keyword evidence="5" id="KW-0472">Membrane</keyword>
<protein>
    <submittedName>
        <fullName evidence="7">Glycosyl transferase family 2</fullName>
    </submittedName>
</protein>
<keyword evidence="3" id="KW-0328">Glycosyltransferase</keyword>
<evidence type="ECO:0000256" key="1">
    <source>
        <dbReference type="ARBA" id="ARBA00004236"/>
    </source>
</evidence>
<dbReference type="InterPro" id="IPR026461">
    <property type="entry name" value="Trfase_2_rSAM/seldom_assoc"/>
</dbReference>